<dbReference type="EMBL" id="QJKJ01005560">
    <property type="protein sequence ID" value="RDX89828.1"/>
    <property type="molecule type" value="Genomic_DNA"/>
</dbReference>
<dbReference type="SMART" id="SM00054">
    <property type="entry name" value="EFh"/>
    <property type="match status" value="1"/>
</dbReference>
<proteinExistence type="predicted"/>
<evidence type="ECO:0000313" key="3">
    <source>
        <dbReference type="EMBL" id="RDX89828.1"/>
    </source>
</evidence>
<reference evidence="3" key="1">
    <citation type="submission" date="2018-05" db="EMBL/GenBank/DDBJ databases">
        <title>Draft genome of Mucuna pruriens seed.</title>
        <authorList>
            <person name="Nnadi N.E."/>
            <person name="Vos R."/>
            <person name="Hasami M.H."/>
            <person name="Devisetty U.K."/>
            <person name="Aguiy J.C."/>
        </authorList>
    </citation>
    <scope>NUCLEOTIDE SEQUENCE [LARGE SCALE GENOMIC DNA]</scope>
    <source>
        <strain evidence="3">JCA_2017</strain>
    </source>
</reference>
<dbReference type="PROSITE" id="PS00018">
    <property type="entry name" value="EF_HAND_1"/>
    <property type="match status" value="1"/>
</dbReference>
<comment type="caution">
    <text evidence="3">The sequence shown here is derived from an EMBL/GenBank/DDBJ whole genome shotgun (WGS) entry which is preliminary data.</text>
</comment>
<keyword evidence="4" id="KW-1185">Reference proteome</keyword>
<keyword evidence="1" id="KW-0106">Calcium</keyword>
<dbReference type="GO" id="GO:0005509">
    <property type="term" value="F:calcium ion binding"/>
    <property type="evidence" value="ECO:0007669"/>
    <property type="project" value="InterPro"/>
</dbReference>
<dbReference type="OrthoDB" id="47513at2759"/>
<dbReference type="AlphaFoldDB" id="A0A371GGZ5"/>
<evidence type="ECO:0000256" key="1">
    <source>
        <dbReference type="ARBA" id="ARBA00022837"/>
    </source>
</evidence>
<evidence type="ECO:0000313" key="4">
    <source>
        <dbReference type="Proteomes" id="UP000257109"/>
    </source>
</evidence>
<accession>A0A371GGZ5</accession>
<protein>
    <recommendedName>
        <fullName evidence="2">EF-hand domain-containing protein</fullName>
    </recommendedName>
</protein>
<dbReference type="InterPro" id="IPR011992">
    <property type="entry name" value="EF-hand-dom_pair"/>
</dbReference>
<feature type="domain" description="EF-hand" evidence="2">
    <location>
        <begin position="75"/>
        <end position="110"/>
    </location>
</feature>
<feature type="non-terminal residue" evidence="3">
    <location>
        <position position="1"/>
    </location>
</feature>
<dbReference type="InterPro" id="IPR018247">
    <property type="entry name" value="EF_Hand_1_Ca_BS"/>
</dbReference>
<dbReference type="InterPro" id="IPR002048">
    <property type="entry name" value="EF_hand_dom"/>
</dbReference>
<sequence>HTIECSSCSAQYPCLCLTVQNWRKRQIRKVTDKVFDKVKNQVQTDDLIFEDLYIAVLLVYNGINKYIPGPHFDPPSKVRVREVITICDMNSDGQIDRDEFFGFIQQMAPETFNVVHKKLIATLVAAPTVAVATKKAIGGVLGVGKLVQRLSKPVYASIMTIAALWFQENGQDSAL</sequence>
<dbReference type="PANTHER" id="PTHR37754">
    <property type="entry name" value="CALCIUM ION-BINDING PROTEIN"/>
    <property type="match status" value="1"/>
</dbReference>
<dbReference type="PROSITE" id="PS50222">
    <property type="entry name" value="EF_HAND_2"/>
    <property type="match status" value="1"/>
</dbReference>
<dbReference type="PANTHER" id="PTHR37754:SF4">
    <property type="entry name" value="EF-HAND DOMAIN-CONTAINING PROTEIN"/>
    <property type="match status" value="1"/>
</dbReference>
<evidence type="ECO:0000259" key="2">
    <source>
        <dbReference type="PROSITE" id="PS50222"/>
    </source>
</evidence>
<gene>
    <name evidence="3" type="ORF">CR513_28383</name>
</gene>
<dbReference type="Proteomes" id="UP000257109">
    <property type="component" value="Unassembled WGS sequence"/>
</dbReference>
<name>A0A371GGZ5_MUCPR</name>
<organism evidence="3 4">
    <name type="scientific">Mucuna pruriens</name>
    <name type="common">Velvet bean</name>
    <name type="synonym">Dolichos pruriens</name>
    <dbReference type="NCBI Taxonomy" id="157652"/>
    <lineage>
        <taxon>Eukaryota</taxon>
        <taxon>Viridiplantae</taxon>
        <taxon>Streptophyta</taxon>
        <taxon>Embryophyta</taxon>
        <taxon>Tracheophyta</taxon>
        <taxon>Spermatophyta</taxon>
        <taxon>Magnoliopsida</taxon>
        <taxon>eudicotyledons</taxon>
        <taxon>Gunneridae</taxon>
        <taxon>Pentapetalae</taxon>
        <taxon>rosids</taxon>
        <taxon>fabids</taxon>
        <taxon>Fabales</taxon>
        <taxon>Fabaceae</taxon>
        <taxon>Papilionoideae</taxon>
        <taxon>50 kb inversion clade</taxon>
        <taxon>NPAAA clade</taxon>
        <taxon>indigoferoid/millettioid clade</taxon>
        <taxon>Phaseoleae</taxon>
        <taxon>Mucuna</taxon>
    </lineage>
</organism>
<dbReference type="SUPFAM" id="SSF47473">
    <property type="entry name" value="EF-hand"/>
    <property type="match status" value="1"/>
</dbReference>
<dbReference type="STRING" id="157652.A0A371GGZ5"/>